<feature type="domain" description="PDZ" evidence="7">
    <location>
        <begin position="95"/>
        <end position="168"/>
    </location>
</feature>
<evidence type="ECO:0000256" key="4">
    <source>
        <dbReference type="ARBA" id="ARBA00022825"/>
    </source>
</evidence>
<dbReference type="InterPro" id="IPR001478">
    <property type="entry name" value="PDZ"/>
</dbReference>
<dbReference type="OrthoDB" id="9812068at2"/>
<dbReference type="Pfam" id="PF03572">
    <property type="entry name" value="Peptidase_S41"/>
    <property type="match status" value="1"/>
</dbReference>
<keyword evidence="3 5" id="KW-0378">Hydrolase</keyword>
<dbReference type="AlphaFoldDB" id="A0A0A2F8N1"/>
<proteinExistence type="inferred from homology"/>
<dbReference type="NCBIfam" id="TIGR00225">
    <property type="entry name" value="prc"/>
    <property type="match status" value="1"/>
</dbReference>
<dbReference type="SMART" id="SM00245">
    <property type="entry name" value="TSPc"/>
    <property type="match status" value="1"/>
</dbReference>
<evidence type="ECO:0000259" key="7">
    <source>
        <dbReference type="PROSITE" id="PS50106"/>
    </source>
</evidence>
<dbReference type="PROSITE" id="PS50106">
    <property type="entry name" value="PDZ"/>
    <property type="match status" value="1"/>
</dbReference>
<evidence type="ECO:0000313" key="9">
    <source>
        <dbReference type="Proteomes" id="UP000030130"/>
    </source>
</evidence>
<keyword evidence="4 5" id="KW-0720">Serine protease</keyword>
<dbReference type="EMBL" id="JRAI01000036">
    <property type="protein sequence ID" value="KGN86432.1"/>
    <property type="molecule type" value="Genomic_DNA"/>
</dbReference>
<dbReference type="PANTHER" id="PTHR32060">
    <property type="entry name" value="TAIL-SPECIFIC PROTEASE"/>
    <property type="match status" value="1"/>
</dbReference>
<sequence length="569" mass="63432">MKKTNLFLSLLVIFITGSFMTACAQKSKTNKLTEEDRSRNEYVQSMDVLSNIIGNVRLYFVDTISINQMTRRGIDAMLGGLDPYTEYIPYEEMDELKLMTTGEYAGVGAIISQRPDSSVIIQRPMEGMPADEAGLIAGDRILTIDGKDFRKSTTPKVSQALKGIAGTVANVTVMRYGETKPRTFSVKRRKVIMNSVTYSGMLDGSVGYIRLNNFTDKSAEEVRLALLDLRDKQGAKSLVLDLRGNGGGLMQAAIEIVNLFVPKGKEVVTTKGRMAESASVFRTLAEPLDTKLPIVVLIDGQSASSSEIVAGALQDMDRAVLMGQKSYGKGLVQTTRQLPYNGVIKLTTAKYYIPSGRCIQRMDYSRTNRTGVATAIPDSLHKIFYTAAGRRVEDAGGILPDIEVKQDTAATLLYYIAVNNDVFDFVTGYVLKHKTIAKPEDFSITSEDYAAFCKMMEEKMFDYDRQSGKMLDKLEELAKIEGYLPEANSELKALREKLKPNLSRDLLRFKKEITNYLNNEIVTRYYYERGSIRQSLPEDKVVKEAIKLLKDHPEQIRQILAGPKAESKG</sequence>
<dbReference type="InterPro" id="IPR041489">
    <property type="entry name" value="PDZ_6"/>
</dbReference>
<dbReference type="Gene3D" id="3.30.750.44">
    <property type="match status" value="1"/>
</dbReference>
<protein>
    <submittedName>
        <fullName evidence="8">Peptidase S41</fullName>
    </submittedName>
</protein>
<dbReference type="CDD" id="cd06782">
    <property type="entry name" value="cpPDZ_CPP-like"/>
    <property type="match status" value="1"/>
</dbReference>
<evidence type="ECO:0000256" key="2">
    <source>
        <dbReference type="ARBA" id="ARBA00022670"/>
    </source>
</evidence>
<dbReference type="GO" id="GO:0007165">
    <property type="term" value="P:signal transduction"/>
    <property type="evidence" value="ECO:0007669"/>
    <property type="project" value="TreeGrafter"/>
</dbReference>
<dbReference type="eggNOG" id="COG0793">
    <property type="taxonomic scope" value="Bacteria"/>
</dbReference>
<dbReference type="SMART" id="SM00228">
    <property type="entry name" value="PDZ"/>
    <property type="match status" value="1"/>
</dbReference>
<evidence type="ECO:0000256" key="6">
    <source>
        <dbReference type="SAM" id="SignalP"/>
    </source>
</evidence>
<dbReference type="STRING" id="111105.HR09_05120"/>
<keyword evidence="6" id="KW-0732">Signal</keyword>
<dbReference type="CDD" id="cd07560">
    <property type="entry name" value="Peptidase_S41_CPP"/>
    <property type="match status" value="1"/>
</dbReference>
<comment type="caution">
    <text evidence="8">The sequence shown here is derived from an EMBL/GenBank/DDBJ whole genome shotgun (WGS) entry which is preliminary data.</text>
</comment>
<dbReference type="InterPro" id="IPR036034">
    <property type="entry name" value="PDZ_sf"/>
</dbReference>
<dbReference type="GO" id="GO:0008236">
    <property type="term" value="F:serine-type peptidase activity"/>
    <property type="evidence" value="ECO:0007669"/>
    <property type="project" value="UniProtKB-KW"/>
</dbReference>
<dbReference type="Proteomes" id="UP000030130">
    <property type="component" value="Unassembled WGS sequence"/>
</dbReference>
<dbReference type="InterPro" id="IPR005151">
    <property type="entry name" value="Tail-specific_protease"/>
</dbReference>
<dbReference type="PROSITE" id="PS51257">
    <property type="entry name" value="PROKAR_LIPOPROTEIN"/>
    <property type="match status" value="1"/>
</dbReference>
<evidence type="ECO:0000256" key="5">
    <source>
        <dbReference type="RuleBase" id="RU004404"/>
    </source>
</evidence>
<accession>A0A0A2F8N1</accession>
<dbReference type="InterPro" id="IPR029045">
    <property type="entry name" value="ClpP/crotonase-like_dom_sf"/>
</dbReference>
<keyword evidence="2 5" id="KW-0645">Protease</keyword>
<reference evidence="8 9" key="1">
    <citation type="submission" date="2014-08" db="EMBL/GenBank/DDBJ databases">
        <title>Porphyromonas gulae strain:COT-052_OH1451 Genome sequencing.</title>
        <authorList>
            <person name="Wallis C."/>
            <person name="Deusch O."/>
            <person name="O'Flynn C."/>
            <person name="Davis I."/>
            <person name="Jospin G."/>
            <person name="Darling A.E."/>
            <person name="Coil D.A."/>
            <person name="Alexiev A."/>
            <person name="Horsfall A."/>
            <person name="Kirkwood N."/>
            <person name="Harris S."/>
            <person name="Eisen J.A."/>
        </authorList>
    </citation>
    <scope>NUCLEOTIDE SEQUENCE [LARGE SCALE GENOMIC DNA]</scope>
    <source>
        <strain evidence="9">COT-052 OH1451</strain>
    </source>
</reference>
<dbReference type="SUPFAM" id="SSF52096">
    <property type="entry name" value="ClpP/crotonase"/>
    <property type="match status" value="1"/>
</dbReference>
<feature type="signal peptide" evidence="6">
    <location>
        <begin position="1"/>
        <end position="24"/>
    </location>
</feature>
<comment type="similarity">
    <text evidence="1 5">Belongs to the peptidase S41A family.</text>
</comment>
<evidence type="ECO:0000256" key="1">
    <source>
        <dbReference type="ARBA" id="ARBA00009179"/>
    </source>
</evidence>
<dbReference type="Pfam" id="PF17820">
    <property type="entry name" value="PDZ_6"/>
    <property type="match status" value="1"/>
</dbReference>
<organism evidence="8 9">
    <name type="scientific">Porphyromonas gulae</name>
    <dbReference type="NCBI Taxonomy" id="111105"/>
    <lineage>
        <taxon>Bacteria</taxon>
        <taxon>Pseudomonadati</taxon>
        <taxon>Bacteroidota</taxon>
        <taxon>Bacteroidia</taxon>
        <taxon>Bacteroidales</taxon>
        <taxon>Porphyromonadaceae</taxon>
        <taxon>Porphyromonas</taxon>
    </lineage>
</organism>
<dbReference type="PANTHER" id="PTHR32060:SF30">
    <property type="entry name" value="CARBOXY-TERMINAL PROCESSING PROTEASE CTPA"/>
    <property type="match status" value="1"/>
</dbReference>
<gene>
    <name evidence="8" type="ORF">HR08_03715</name>
</gene>
<dbReference type="GO" id="GO:0030288">
    <property type="term" value="C:outer membrane-bounded periplasmic space"/>
    <property type="evidence" value="ECO:0007669"/>
    <property type="project" value="TreeGrafter"/>
</dbReference>
<name>A0A0A2F8N1_9PORP</name>
<dbReference type="GO" id="GO:0006508">
    <property type="term" value="P:proteolysis"/>
    <property type="evidence" value="ECO:0007669"/>
    <property type="project" value="UniProtKB-KW"/>
</dbReference>
<dbReference type="SUPFAM" id="SSF50156">
    <property type="entry name" value="PDZ domain-like"/>
    <property type="match status" value="1"/>
</dbReference>
<dbReference type="GO" id="GO:0004175">
    <property type="term" value="F:endopeptidase activity"/>
    <property type="evidence" value="ECO:0007669"/>
    <property type="project" value="TreeGrafter"/>
</dbReference>
<evidence type="ECO:0000313" key="8">
    <source>
        <dbReference type="EMBL" id="KGN86432.1"/>
    </source>
</evidence>
<dbReference type="Gene3D" id="2.30.42.10">
    <property type="match status" value="1"/>
</dbReference>
<evidence type="ECO:0000256" key="3">
    <source>
        <dbReference type="ARBA" id="ARBA00022801"/>
    </source>
</evidence>
<dbReference type="InterPro" id="IPR004447">
    <property type="entry name" value="Peptidase_S41A"/>
</dbReference>
<dbReference type="Gene3D" id="3.90.226.10">
    <property type="entry name" value="2-enoyl-CoA Hydratase, Chain A, domain 1"/>
    <property type="match status" value="1"/>
</dbReference>
<feature type="chain" id="PRO_5001986687" evidence="6">
    <location>
        <begin position="25"/>
        <end position="569"/>
    </location>
</feature>
<dbReference type="RefSeq" id="WP_039420582.1">
    <property type="nucleotide sequence ID" value="NZ_JRAI01000036.1"/>
</dbReference>